<evidence type="ECO:0000256" key="2">
    <source>
        <dbReference type="ARBA" id="ARBA00004906"/>
    </source>
</evidence>
<proteinExistence type="predicted"/>
<dbReference type="GO" id="GO:0061630">
    <property type="term" value="F:ubiquitin protein ligase activity"/>
    <property type="evidence" value="ECO:0007669"/>
    <property type="project" value="UniProtKB-UniRule"/>
</dbReference>
<organism evidence="7 8">
    <name type="scientific">Aristolochia fimbriata</name>
    <name type="common">White veined hardy Dutchman's pipe vine</name>
    <dbReference type="NCBI Taxonomy" id="158543"/>
    <lineage>
        <taxon>Eukaryota</taxon>
        <taxon>Viridiplantae</taxon>
        <taxon>Streptophyta</taxon>
        <taxon>Embryophyta</taxon>
        <taxon>Tracheophyta</taxon>
        <taxon>Spermatophyta</taxon>
        <taxon>Magnoliopsida</taxon>
        <taxon>Magnoliidae</taxon>
        <taxon>Piperales</taxon>
        <taxon>Aristolochiaceae</taxon>
        <taxon>Aristolochia</taxon>
    </lineage>
</organism>
<dbReference type="PANTHER" id="PTHR22849">
    <property type="entry name" value="WDSAM1 PROTEIN"/>
    <property type="match status" value="1"/>
</dbReference>
<name>A0AAV7E958_ARIFI</name>
<dbReference type="EC" id="2.3.2.27" evidence="5"/>
<evidence type="ECO:0000313" key="7">
    <source>
        <dbReference type="EMBL" id="KAG9444356.1"/>
    </source>
</evidence>
<evidence type="ECO:0000256" key="5">
    <source>
        <dbReference type="RuleBase" id="RU369093"/>
    </source>
</evidence>
<dbReference type="InterPro" id="IPR016024">
    <property type="entry name" value="ARM-type_fold"/>
</dbReference>
<dbReference type="SUPFAM" id="SSF57850">
    <property type="entry name" value="RING/U-box"/>
    <property type="match status" value="1"/>
</dbReference>
<dbReference type="AlphaFoldDB" id="A0AAV7E958"/>
<keyword evidence="4 5" id="KW-0833">Ubl conjugation pathway</keyword>
<dbReference type="PROSITE" id="PS51698">
    <property type="entry name" value="U_BOX"/>
    <property type="match status" value="1"/>
</dbReference>
<dbReference type="Gene3D" id="3.30.40.10">
    <property type="entry name" value="Zinc/RING finger domain, C3HC4 (zinc finger)"/>
    <property type="match status" value="1"/>
</dbReference>
<sequence length="369" mass="39949">MVRSDNLYLSVPSFFRCPISLDVMKSPVSLCTGVTYDRSSIQTWLDNGNNTCPATMQLLAQIGQDPNPTATLLRLCDFVKESQKSNRDLLLGSGCVRILAGFVASNAEKVDRLEPAVKILRLAMAEGKGTRQRETEHPLLSESGFLAGILRVLQKGRLGSRIDSAWVLESVTGGESLKPKTAVAEKEGVLFELLRLIGWESEEEAIDAGLSCLVSLAAVKAVRSQIVRLGGVPLFGKLLQQPGNSAAPVEKLLKLLEAVSTCTEGRAAICEDPSCVPAMVGKILKVSETATERAVVVLWTVCHAFKNRRAQEKVSTSNGMAKILLLMQSNCAPAVRQMAGDLLKIFRLSSNTKGCLTSYDTKTTHIMPF</sequence>
<dbReference type="Pfam" id="PF25598">
    <property type="entry name" value="ARM_PUB"/>
    <property type="match status" value="1"/>
</dbReference>
<comment type="catalytic activity">
    <reaction evidence="1 5">
        <text>S-ubiquitinyl-[E2 ubiquitin-conjugating enzyme]-L-cysteine + [acceptor protein]-L-lysine = [E2 ubiquitin-conjugating enzyme]-L-cysteine + N(6)-ubiquitinyl-[acceptor protein]-L-lysine.</text>
        <dbReference type="EC" id="2.3.2.27"/>
    </reaction>
</comment>
<accession>A0AAV7E958</accession>
<feature type="domain" description="U-box" evidence="6">
    <location>
        <begin position="10"/>
        <end position="84"/>
    </location>
</feature>
<evidence type="ECO:0000313" key="8">
    <source>
        <dbReference type="Proteomes" id="UP000825729"/>
    </source>
</evidence>
<dbReference type="SMART" id="SM00504">
    <property type="entry name" value="Ubox"/>
    <property type="match status" value="1"/>
</dbReference>
<reference evidence="7 8" key="1">
    <citation type="submission" date="2021-07" db="EMBL/GenBank/DDBJ databases">
        <title>The Aristolochia fimbriata genome: insights into angiosperm evolution, floral development and chemical biosynthesis.</title>
        <authorList>
            <person name="Jiao Y."/>
        </authorList>
    </citation>
    <scope>NUCLEOTIDE SEQUENCE [LARGE SCALE GENOMIC DNA]</scope>
    <source>
        <strain evidence="7">IBCAS-2021</strain>
        <tissue evidence="7">Leaf</tissue>
    </source>
</reference>
<dbReference type="PANTHER" id="PTHR22849:SF163">
    <property type="entry name" value="U-BOX DOMAIN-CONTAINING PROTEIN"/>
    <property type="match status" value="1"/>
</dbReference>
<evidence type="ECO:0000256" key="4">
    <source>
        <dbReference type="ARBA" id="ARBA00022786"/>
    </source>
</evidence>
<evidence type="ECO:0000259" key="6">
    <source>
        <dbReference type="PROSITE" id="PS51698"/>
    </source>
</evidence>
<evidence type="ECO:0000256" key="3">
    <source>
        <dbReference type="ARBA" id="ARBA00022679"/>
    </source>
</evidence>
<dbReference type="GO" id="GO:0016567">
    <property type="term" value="P:protein ubiquitination"/>
    <property type="evidence" value="ECO:0007669"/>
    <property type="project" value="UniProtKB-UniRule"/>
</dbReference>
<dbReference type="Proteomes" id="UP000825729">
    <property type="component" value="Unassembled WGS sequence"/>
</dbReference>
<dbReference type="InterPro" id="IPR045210">
    <property type="entry name" value="RING-Ubox_PUB"/>
</dbReference>
<dbReference type="CDD" id="cd16664">
    <property type="entry name" value="RING-Ubox_PUB"/>
    <property type="match status" value="1"/>
</dbReference>
<comment type="pathway">
    <text evidence="2 5">Protein modification; protein ubiquitination.</text>
</comment>
<dbReference type="EMBL" id="JAINDJ010000006">
    <property type="protein sequence ID" value="KAG9444356.1"/>
    <property type="molecule type" value="Genomic_DNA"/>
</dbReference>
<dbReference type="InterPro" id="IPR003613">
    <property type="entry name" value="Ubox_domain"/>
</dbReference>
<dbReference type="InterPro" id="IPR011989">
    <property type="entry name" value="ARM-like"/>
</dbReference>
<dbReference type="SUPFAM" id="SSF48371">
    <property type="entry name" value="ARM repeat"/>
    <property type="match status" value="1"/>
</dbReference>
<keyword evidence="3 5" id="KW-0808">Transferase</keyword>
<protein>
    <recommendedName>
        <fullName evidence="5 6">U-box domain-containing protein</fullName>
        <ecNumber evidence="5">2.3.2.27</ecNumber>
    </recommendedName>
    <alternativeName>
        <fullName evidence="5">RING-type E3 ubiquitin transferase PUB</fullName>
    </alternativeName>
</protein>
<dbReference type="InterPro" id="IPR058678">
    <property type="entry name" value="ARM_PUB"/>
</dbReference>
<comment type="caution">
    <text evidence="7">The sequence shown here is derived from an EMBL/GenBank/DDBJ whole genome shotgun (WGS) entry which is preliminary data.</text>
</comment>
<gene>
    <name evidence="7" type="ORF">H6P81_015696</name>
</gene>
<comment type="function">
    <text evidence="5">Functions as an E3 ubiquitin ligase.</text>
</comment>
<evidence type="ECO:0000256" key="1">
    <source>
        <dbReference type="ARBA" id="ARBA00000900"/>
    </source>
</evidence>
<dbReference type="InterPro" id="IPR013083">
    <property type="entry name" value="Znf_RING/FYVE/PHD"/>
</dbReference>
<dbReference type="Gene3D" id="1.25.10.10">
    <property type="entry name" value="Leucine-rich Repeat Variant"/>
    <property type="match status" value="1"/>
</dbReference>
<dbReference type="InterPro" id="IPR045185">
    <property type="entry name" value="PUB22/23/24-like"/>
</dbReference>
<keyword evidence="8" id="KW-1185">Reference proteome</keyword>